<accession>A0ACA9K3K4</accession>
<evidence type="ECO:0000313" key="2">
    <source>
        <dbReference type="Proteomes" id="UP000789525"/>
    </source>
</evidence>
<protein>
    <submittedName>
        <fullName evidence="1">143_t:CDS:1</fullName>
    </submittedName>
</protein>
<gene>
    <name evidence="1" type="ORF">ACOLOM_LOCUS712</name>
</gene>
<organism evidence="1 2">
    <name type="scientific">Acaulospora colombiana</name>
    <dbReference type="NCBI Taxonomy" id="27376"/>
    <lineage>
        <taxon>Eukaryota</taxon>
        <taxon>Fungi</taxon>
        <taxon>Fungi incertae sedis</taxon>
        <taxon>Mucoromycota</taxon>
        <taxon>Glomeromycotina</taxon>
        <taxon>Glomeromycetes</taxon>
        <taxon>Diversisporales</taxon>
        <taxon>Acaulosporaceae</taxon>
        <taxon>Acaulospora</taxon>
    </lineage>
</organism>
<dbReference type="Proteomes" id="UP000789525">
    <property type="component" value="Unassembled WGS sequence"/>
</dbReference>
<name>A0ACA9K3K4_9GLOM</name>
<dbReference type="EMBL" id="CAJVPT010000766">
    <property type="protein sequence ID" value="CAG8449961.1"/>
    <property type="molecule type" value="Genomic_DNA"/>
</dbReference>
<reference evidence="1" key="1">
    <citation type="submission" date="2021-06" db="EMBL/GenBank/DDBJ databases">
        <authorList>
            <person name="Kallberg Y."/>
            <person name="Tangrot J."/>
            <person name="Rosling A."/>
        </authorList>
    </citation>
    <scope>NUCLEOTIDE SEQUENCE</scope>
    <source>
        <strain evidence="1">CL356</strain>
    </source>
</reference>
<sequence>MVSNTYDFPKPPSMINDLKVTARVGDGEEKIAISPDFSNVSLDVIGSASIIQAAAYDVLFNSEPTPINIALKLLIMTFLAAGHETTGSCMSFSLYMLAKNSRCQEKLR</sequence>
<comment type="caution">
    <text evidence="1">The sequence shown here is derived from an EMBL/GenBank/DDBJ whole genome shotgun (WGS) entry which is preliminary data.</text>
</comment>
<keyword evidence="2" id="KW-1185">Reference proteome</keyword>
<evidence type="ECO:0000313" key="1">
    <source>
        <dbReference type="EMBL" id="CAG8449961.1"/>
    </source>
</evidence>
<proteinExistence type="predicted"/>